<proteinExistence type="predicted"/>
<dbReference type="EMBL" id="LR590464">
    <property type="protein sequence ID" value="VTP80550.1"/>
    <property type="molecule type" value="Genomic_DNA"/>
</dbReference>
<accession>A0A4U9IT59</accession>
<dbReference type="Proteomes" id="UP000310719">
    <property type="component" value="Chromosome"/>
</dbReference>
<name>A0A4U9IT59_9ENTR</name>
<evidence type="ECO:0000313" key="2">
    <source>
        <dbReference type="Proteomes" id="UP000310719"/>
    </source>
</evidence>
<dbReference type="Gene3D" id="3.40.50.300">
    <property type="entry name" value="P-loop containing nucleotide triphosphate hydrolases"/>
    <property type="match status" value="1"/>
</dbReference>
<dbReference type="SUPFAM" id="SSF52540">
    <property type="entry name" value="P-loop containing nucleoside triphosphate hydrolases"/>
    <property type="match status" value="1"/>
</dbReference>
<evidence type="ECO:0000313" key="1">
    <source>
        <dbReference type="EMBL" id="VTP80550.1"/>
    </source>
</evidence>
<organism evidence="1 2">
    <name type="scientific">Leclercia adecarboxylata</name>
    <dbReference type="NCBI Taxonomy" id="83655"/>
    <lineage>
        <taxon>Bacteria</taxon>
        <taxon>Pseudomonadati</taxon>
        <taxon>Pseudomonadota</taxon>
        <taxon>Gammaproteobacteria</taxon>
        <taxon>Enterobacterales</taxon>
        <taxon>Enterobacteriaceae</taxon>
        <taxon>Leclercia</taxon>
    </lineage>
</organism>
<dbReference type="InterPro" id="IPR027417">
    <property type="entry name" value="P-loop_NTPase"/>
</dbReference>
<dbReference type="AlphaFoldDB" id="A0A4U9IT59"/>
<reference evidence="1 2" key="1">
    <citation type="submission" date="2019-05" db="EMBL/GenBank/DDBJ databases">
        <authorList>
            <consortium name="Pathogen Informatics"/>
        </authorList>
    </citation>
    <scope>NUCLEOTIDE SEQUENCE [LARGE SCALE GENOMIC DNA]</scope>
    <source>
        <strain evidence="1 2">NCTC13032</strain>
    </source>
</reference>
<sequence length="85" mass="9662">MLASWKKYSEKLAEKPRWLVFNKIDLMDKAEAEAKAKAIAEAMGWEDKYYLISAASQMGVKDLCWDVMTFIIEKPGDSGRRSEAA</sequence>
<protein>
    <submittedName>
        <fullName evidence="1">GTP-binding protein obg</fullName>
    </submittedName>
</protein>
<gene>
    <name evidence="1" type="primary">obg_1</name>
    <name evidence="1" type="ORF">NCTC13032_06597</name>
</gene>